<proteinExistence type="predicted"/>
<feature type="coiled-coil region" evidence="1">
    <location>
        <begin position="10"/>
        <end position="72"/>
    </location>
</feature>
<dbReference type="EMBL" id="JASPKY010000478">
    <property type="protein sequence ID" value="KAK9695516.1"/>
    <property type="molecule type" value="Genomic_DNA"/>
</dbReference>
<evidence type="ECO:0000256" key="1">
    <source>
        <dbReference type="SAM" id="Coils"/>
    </source>
</evidence>
<name>A0AAW1IYG6_POPJA</name>
<keyword evidence="3" id="KW-1185">Reference proteome</keyword>
<evidence type="ECO:0000313" key="3">
    <source>
        <dbReference type="Proteomes" id="UP001458880"/>
    </source>
</evidence>
<sequence length="100" mass="12017">MYRKEIKDEQRKNSQDMAILKKELKELKEQQKEQMEEMEKVKEVNRNAAAEVKELKRELINANERIGKLEGEKRKRNVVVYGLKIDTNDRVMLKEELKEN</sequence>
<comment type="caution">
    <text evidence="2">The sequence shown here is derived from an EMBL/GenBank/DDBJ whole genome shotgun (WGS) entry which is preliminary data.</text>
</comment>
<dbReference type="Proteomes" id="UP001458880">
    <property type="component" value="Unassembled WGS sequence"/>
</dbReference>
<gene>
    <name evidence="2" type="ORF">QE152_g32512</name>
</gene>
<organism evidence="2 3">
    <name type="scientific">Popillia japonica</name>
    <name type="common">Japanese beetle</name>
    <dbReference type="NCBI Taxonomy" id="7064"/>
    <lineage>
        <taxon>Eukaryota</taxon>
        <taxon>Metazoa</taxon>
        <taxon>Ecdysozoa</taxon>
        <taxon>Arthropoda</taxon>
        <taxon>Hexapoda</taxon>
        <taxon>Insecta</taxon>
        <taxon>Pterygota</taxon>
        <taxon>Neoptera</taxon>
        <taxon>Endopterygota</taxon>
        <taxon>Coleoptera</taxon>
        <taxon>Polyphaga</taxon>
        <taxon>Scarabaeiformia</taxon>
        <taxon>Scarabaeidae</taxon>
        <taxon>Rutelinae</taxon>
        <taxon>Popillia</taxon>
    </lineage>
</organism>
<protein>
    <submittedName>
        <fullName evidence="2">Uncharacterized protein</fullName>
    </submittedName>
</protein>
<reference evidence="2 3" key="1">
    <citation type="journal article" date="2024" name="BMC Genomics">
        <title>De novo assembly and annotation of Popillia japonica's genome with initial clues to its potential as an invasive pest.</title>
        <authorList>
            <person name="Cucini C."/>
            <person name="Boschi S."/>
            <person name="Funari R."/>
            <person name="Cardaioli E."/>
            <person name="Iannotti N."/>
            <person name="Marturano G."/>
            <person name="Paoli F."/>
            <person name="Bruttini M."/>
            <person name="Carapelli A."/>
            <person name="Frati F."/>
            <person name="Nardi F."/>
        </authorList>
    </citation>
    <scope>NUCLEOTIDE SEQUENCE [LARGE SCALE GENOMIC DNA]</scope>
    <source>
        <strain evidence="2">DMR45628</strain>
    </source>
</reference>
<evidence type="ECO:0000313" key="2">
    <source>
        <dbReference type="EMBL" id="KAK9695516.1"/>
    </source>
</evidence>
<accession>A0AAW1IYG6</accession>
<dbReference type="AlphaFoldDB" id="A0AAW1IYG6"/>
<keyword evidence="1" id="KW-0175">Coiled coil</keyword>